<dbReference type="PANTHER" id="PTHR43808:SF9">
    <property type="entry name" value="BLL0789 PROTEIN"/>
    <property type="match status" value="1"/>
</dbReference>
<dbReference type="InterPro" id="IPR001261">
    <property type="entry name" value="ArgE/DapE_CS"/>
</dbReference>
<keyword evidence="7" id="KW-0121">Carboxypeptidase</keyword>
<evidence type="ECO:0000259" key="6">
    <source>
        <dbReference type="Pfam" id="PF07687"/>
    </source>
</evidence>
<dbReference type="SUPFAM" id="SSF55031">
    <property type="entry name" value="Bacterial exopeptidase dimerisation domain"/>
    <property type="match status" value="1"/>
</dbReference>
<reference evidence="7" key="1">
    <citation type="journal article" date="2014" name="Int. J. Syst. Evol. Microbiol.">
        <title>Complete genome sequence of Corynebacterium casei LMG S-19264T (=DSM 44701T), isolated from a smear-ripened cheese.</title>
        <authorList>
            <consortium name="US DOE Joint Genome Institute (JGI-PGF)"/>
            <person name="Walter F."/>
            <person name="Albersmeier A."/>
            <person name="Kalinowski J."/>
            <person name="Ruckert C."/>
        </authorList>
    </citation>
    <scope>NUCLEOTIDE SEQUENCE</scope>
    <source>
        <strain evidence="7">JCM 3346</strain>
    </source>
</reference>
<evidence type="ECO:0000256" key="1">
    <source>
        <dbReference type="ARBA" id="ARBA00001947"/>
    </source>
</evidence>
<dbReference type="InterPro" id="IPR011650">
    <property type="entry name" value="Peptidase_M20_dimer"/>
</dbReference>
<dbReference type="InterPro" id="IPR050072">
    <property type="entry name" value="Peptidase_M20A"/>
</dbReference>
<dbReference type="Pfam" id="PF01546">
    <property type="entry name" value="Peptidase_M20"/>
    <property type="match status" value="1"/>
</dbReference>
<evidence type="ECO:0000256" key="2">
    <source>
        <dbReference type="ARBA" id="ARBA00022723"/>
    </source>
</evidence>
<dbReference type="InterPro" id="IPR002933">
    <property type="entry name" value="Peptidase_M20"/>
</dbReference>
<dbReference type="InterPro" id="IPR017150">
    <property type="entry name" value="Pept_M20_glutamate_carboxypep"/>
</dbReference>
<dbReference type="SUPFAM" id="SSF53187">
    <property type="entry name" value="Zn-dependent exopeptidases"/>
    <property type="match status" value="1"/>
</dbReference>
<evidence type="ECO:0000256" key="5">
    <source>
        <dbReference type="PIRSR" id="PIRSR037238-1"/>
    </source>
</evidence>
<reference evidence="7" key="2">
    <citation type="submission" date="2020-09" db="EMBL/GenBank/DDBJ databases">
        <authorList>
            <person name="Sun Q."/>
            <person name="Ohkuma M."/>
        </authorList>
    </citation>
    <scope>NUCLEOTIDE SEQUENCE</scope>
    <source>
        <strain evidence="7">JCM 3346</strain>
    </source>
</reference>
<dbReference type="InterPro" id="IPR036264">
    <property type="entry name" value="Bact_exopeptidase_dim_dom"/>
</dbReference>
<dbReference type="CDD" id="cd03885">
    <property type="entry name" value="M20_CPDG2"/>
    <property type="match status" value="1"/>
</dbReference>
<comment type="caution">
    <text evidence="7">The sequence shown here is derived from an EMBL/GenBank/DDBJ whole genome shotgun (WGS) entry which is preliminary data.</text>
</comment>
<accession>A0A918CJI5</accession>
<dbReference type="GO" id="GO:0046872">
    <property type="term" value="F:metal ion binding"/>
    <property type="evidence" value="ECO:0007669"/>
    <property type="project" value="UniProtKB-KW"/>
</dbReference>
<evidence type="ECO:0000256" key="3">
    <source>
        <dbReference type="ARBA" id="ARBA00022801"/>
    </source>
</evidence>
<organism evidence="7 8">
    <name type="scientific">Agromyces mediolanus</name>
    <name type="common">Corynebacterium mediolanum</name>
    <dbReference type="NCBI Taxonomy" id="41986"/>
    <lineage>
        <taxon>Bacteria</taxon>
        <taxon>Bacillati</taxon>
        <taxon>Actinomycetota</taxon>
        <taxon>Actinomycetes</taxon>
        <taxon>Micrococcales</taxon>
        <taxon>Microbacteriaceae</taxon>
        <taxon>Agromyces</taxon>
    </lineage>
</organism>
<dbReference type="PROSITE" id="PS00758">
    <property type="entry name" value="ARGE_DAPE_CPG2_1"/>
    <property type="match status" value="1"/>
</dbReference>
<protein>
    <submittedName>
        <fullName evidence="7">Glutamate carboxypeptidase</fullName>
    </submittedName>
</protein>
<name>A0A918CJI5_AGRME</name>
<dbReference type="Pfam" id="PF07687">
    <property type="entry name" value="M20_dimer"/>
    <property type="match status" value="1"/>
</dbReference>
<dbReference type="Gene3D" id="3.30.70.360">
    <property type="match status" value="1"/>
</dbReference>
<dbReference type="Proteomes" id="UP000610303">
    <property type="component" value="Unassembled WGS sequence"/>
</dbReference>
<keyword evidence="8" id="KW-1185">Reference proteome</keyword>
<feature type="active site" evidence="5">
    <location>
        <position position="76"/>
    </location>
</feature>
<dbReference type="Gene3D" id="3.40.630.10">
    <property type="entry name" value="Zn peptidases"/>
    <property type="match status" value="1"/>
</dbReference>
<gene>
    <name evidence="7" type="ORF">GCM10010196_21340</name>
</gene>
<proteinExistence type="predicted"/>
<dbReference type="GO" id="GO:0004180">
    <property type="term" value="F:carboxypeptidase activity"/>
    <property type="evidence" value="ECO:0007669"/>
    <property type="project" value="UniProtKB-KW"/>
</dbReference>
<feature type="domain" description="Peptidase M20 dimerisation" evidence="6">
    <location>
        <begin position="167"/>
        <end position="258"/>
    </location>
</feature>
<dbReference type="PANTHER" id="PTHR43808">
    <property type="entry name" value="ACETYLORNITHINE DEACETYLASE"/>
    <property type="match status" value="1"/>
</dbReference>
<evidence type="ECO:0000313" key="8">
    <source>
        <dbReference type="Proteomes" id="UP000610303"/>
    </source>
</evidence>
<sequence>MVTAVDRRALDRLRSLVEIETPTGDAEAIDAAHTLIDSWLATVAGTAGEIVESDGVRHLRWSGGESPSVLLLGHLDTVWPRGTAAARPFRVEGDRITGPGVFDMKAGIVVMAEALARVAHPERVAILVTSDEETGSITSRALIEQEARRCGTVLVLEPSLDGAVKTARRGGSIYRIEVHGRAAHAGLEPERGRNALTELAHQVLALPALADASLGTTVSPTVARAGTVTNAIPDHAELRIDVRAWSVAELERVHREMLALPTRTPDVELVLHGGINRPPMEPEASRELLAVARSVAAELGQPELCDVAVGGASDGNFTAAAGASTLDGLGPNGGGAHAVDEWVSFASMIERIALIAGAIDALDGAQSG</sequence>
<keyword evidence="4" id="KW-0862">Zinc</keyword>
<comment type="cofactor">
    <cofactor evidence="1">
        <name>Zn(2+)</name>
        <dbReference type="ChEBI" id="CHEBI:29105"/>
    </cofactor>
</comment>
<keyword evidence="2" id="KW-0479">Metal-binding</keyword>
<keyword evidence="7" id="KW-0645">Protease</keyword>
<dbReference type="EMBL" id="BMRJ01000002">
    <property type="protein sequence ID" value="GGR27475.1"/>
    <property type="molecule type" value="Genomic_DNA"/>
</dbReference>
<dbReference type="PIRSF" id="PIRSF037238">
    <property type="entry name" value="Carboxypeptidase_G2"/>
    <property type="match status" value="1"/>
</dbReference>
<evidence type="ECO:0000313" key="7">
    <source>
        <dbReference type="EMBL" id="GGR27475.1"/>
    </source>
</evidence>
<feature type="active site" description="Proton acceptor" evidence="5">
    <location>
        <position position="132"/>
    </location>
</feature>
<dbReference type="AlphaFoldDB" id="A0A918CJI5"/>
<evidence type="ECO:0000256" key="4">
    <source>
        <dbReference type="ARBA" id="ARBA00022833"/>
    </source>
</evidence>
<keyword evidence="3" id="KW-0378">Hydrolase</keyword>